<dbReference type="EMBL" id="KN834762">
    <property type="protein sequence ID" value="KIK64139.1"/>
    <property type="molecule type" value="Genomic_DNA"/>
</dbReference>
<organism evidence="1 2">
    <name type="scientific">Collybiopsis luxurians FD-317 M1</name>
    <dbReference type="NCBI Taxonomy" id="944289"/>
    <lineage>
        <taxon>Eukaryota</taxon>
        <taxon>Fungi</taxon>
        <taxon>Dikarya</taxon>
        <taxon>Basidiomycota</taxon>
        <taxon>Agaricomycotina</taxon>
        <taxon>Agaricomycetes</taxon>
        <taxon>Agaricomycetidae</taxon>
        <taxon>Agaricales</taxon>
        <taxon>Marasmiineae</taxon>
        <taxon>Omphalotaceae</taxon>
        <taxon>Collybiopsis</taxon>
        <taxon>Collybiopsis luxurians</taxon>
    </lineage>
</organism>
<gene>
    <name evidence="1" type="ORF">GYMLUDRAFT_433593</name>
</gene>
<reference evidence="1 2" key="1">
    <citation type="submission" date="2014-04" db="EMBL/GenBank/DDBJ databases">
        <title>Evolutionary Origins and Diversification of the Mycorrhizal Mutualists.</title>
        <authorList>
            <consortium name="DOE Joint Genome Institute"/>
            <consortium name="Mycorrhizal Genomics Consortium"/>
            <person name="Kohler A."/>
            <person name="Kuo A."/>
            <person name="Nagy L.G."/>
            <person name="Floudas D."/>
            <person name="Copeland A."/>
            <person name="Barry K.W."/>
            <person name="Cichocki N."/>
            <person name="Veneault-Fourrey C."/>
            <person name="LaButti K."/>
            <person name="Lindquist E.A."/>
            <person name="Lipzen A."/>
            <person name="Lundell T."/>
            <person name="Morin E."/>
            <person name="Murat C."/>
            <person name="Riley R."/>
            <person name="Ohm R."/>
            <person name="Sun H."/>
            <person name="Tunlid A."/>
            <person name="Henrissat B."/>
            <person name="Grigoriev I.V."/>
            <person name="Hibbett D.S."/>
            <person name="Martin F."/>
        </authorList>
    </citation>
    <scope>NUCLEOTIDE SEQUENCE [LARGE SCALE GENOMIC DNA]</scope>
    <source>
        <strain evidence="1 2">FD-317 M1</strain>
    </source>
</reference>
<keyword evidence="2" id="KW-1185">Reference proteome</keyword>
<name>A0A0D0CM49_9AGAR</name>
<dbReference type="Proteomes" id="UP000053593">
    <property type="component" value="Unassembled WGS sequence"/>
</dbReference>
<sequence length="180" mass="19551">MASTMAAVAPFGATSSVAVMLLIDNSGLAQIATAWSDLRDQWLPSLVVRLASAYPSASITTFVQESCSSSNQDVNGEGWSQPRKYYTFNDALLDVRFSTSSPNYGLSASLIQRTVQFLSYTTSMARHIIIVGSSLSSMDPTSNWSRLTQSLVEVSPICFENGTPHLNHREPYIAISCSLL</sequence>
<dbReference type="OrthoDB" id="3263163at2759"/>
<evidence type="ECO:0000313" key="2">
    <source>
        <dbReference type="Proteomes" id="UP000053593"/>
    </source>
</evidence>
<dbReference type="AlphaFoldDB" id="A0A0D0CM49"/>
<dbReference type="HOGENOM" id="CLU_1496367_0_0_1"/>
<evidence type="ECO:0008006" key="3">
    <source>
        <dbReference type="Google" id="ProtNLM"/>
    </source>
</evidence>
<evidence type="ECO:0000313" key="1">
    <source>
        <dbReference type="EMBL" id="KIK64139.1"/>
    </source>
</evidence>
<accession>A0A0D0CM49</accession>
<protein>
    <recommendedName>
        <fullName evidence="3">Mediator of RNA polymerase II transcription subunit 25</fullName>
    </recommendedName>
</protein>
<proteinExistence type="predicted"/>